<dbReference type="AlphaFoldDB" id="A0A0C4YT05"/>
<organism evidence="2 3">
    <name type="scientific">Cupriavidus basilensis</name>
    <dbReference type="NCBI Taxonomy" id="68895"/>
    <lineage>
        <taxon>Bacteria</taxon>
        <taxon>Pseudomonadati</taxon>
        <taxon>Pseudomonadota</taxon>
        <taxon>Betaproteobacteria</taxon>
        <taxon>Burkholderiales</taxon>
        <taxon>Burkholderiaceae</taxon>
        <taxon>Cupriavidus</taxon>
    </lineage>
</organism>
<keyword evidence="3" id="KW-1185">Reference proteome</keyword>
<gene>
    <name evidence="2" type="ORF">RR42_s3483</name>
</gene>
<dbReference type="InterPro" id="IPR014729">
    <property type="entry name" value="Rossmann-like_a/b/a_fold"/>
</dbReference>
<dbReference type="Proteomes" id="UP000031843">
    <property type="component" value="Chromosome secondary"/>
</dbReference>
<dbReference type="KEGG" id="cbw:RR42_s3483"/>
<proteinExistence type="predicted"/>
<dbReference type="STRING" id="68895.RR42_s3483"/>
<dbReference type="GO" id="GO:0004066">
    <property type="term" value="F:asparagine synthase (glutamine-hydrolyzing) activity"/>
    <property type="evidence" value="ECO:0007669"/>
    <property type="project" value="UniProtKB-EC"/>
</dbReference>
<protein>
    <submittedName>
        <fullName evidence="2">Asparagine synthetase [glutamine-hydrolyzing]</fullName>
        <ecNumber evidence="2">6.3.5.4</ecNumber>
    </submittedName>
</protein>
<keyword evidence="2" id="KW-0436">Ligase</keyword>
<dbReference type="Pfam" id="PF00733">
    <property type="entry name" value="Asn_synthase"/>
    <property type="match status" value="1"/>
</dbReference>
<sequence length="70" mass="6932">MVDVPMGVLLSGGADPSLITGLRAETGTPDLRAYAIGFETTGGEASGEFQHSDLPSALPGAGSAIGRALC</sequence>
<dbReference type="EMBL" id="CP010537">
    <property type="protein sequence ID" value="AJG25059.1"/>
    <property type="molecule type" value="Genomic_DNA"/>
</dbReference>
<name>A0A0C4YT05_9BURK</name>
<accession>A0A0C4YT05</accession>
<feature type="domain" description="Asparagine synthetase" evidence="1">
    <location>
        <begin position="3"/>
        <end position="44"/>
    </location>
</feature>
<evidence type="ECO:0000259" key="1">
    <source>
        <dbReference type="Pfam" id="PF00733"/>
    </source>
</evidence>
<dbReference type="SUPFAM" id="SSF52402">
    <property type="entry name" value="Adenine nucleotide alpha hydrolases-like"/>
    <property type="match status" value="1"/>
</dbReference>
<reference evidence="2 3" key="1">
    <citation type="journal article" date="2015" name="Genome Announc.">
        <title>Complete Genome Sequence of Cupriavidus basilensis 4G11, Isolated from the Oak Ridge Field Research Center Site.</title>
        <authorList>
            <person name="Ray J."/>
            <person name="Waters R.J."/>
            <person name="Skerker J.M."/>
            <person name="Kuehl J.V."/>
            <person name="Price M.N."/>
            <person name="Huang J."/>
            <person name="Chakraborty R."/>
            <person name="Arkin A.P."/>
            <person name="Deutschbauer A."/>
        </authorList>
    </citation>
    <scope>NUCLEOTIDE SEQUENCE [LARGE SCALE GENOMIC DNA]</scope>
    <source>
        <strain evidence="2">4G11</strain>
    </source>
</reference>
<dbReference type="GO" id="GO:0006529">
    <property type="term" value="P:asparagine biosynthetic process"/>
    <property type="evidence" value="ECO:0007669"/>
    <property type="project" value="InterPro"/>
</dbReference>
<dbReference type="InterPro" id="IPR001962">
    <property type="entry name" value="Asn_synthase"/>
</dbReference>
<evidence type="ECO:0000313" key="2">
    <source>
        <dbReference type="EMBL" id="AJG25059.1"/>
    </source>
</evidence>
<dbReference type="Gene3D" id="3.40.50.620">
    <property type="entry name" value="HUPs"/>
    <property type="match status" value="1"/>
</dbReference>
<dbReference type="EC" id="6.3.5.4" evidence="2"/>
<evidence type="ECO:0000313" key="3">
    <source>
        <dbReference type="Proteomes" id="UP000031843"/>
    </source>
</evidence>